<dbReference type="Proteomes" id="UP001195483">
    <property type="component" value="Unassembled WGS sequence"/>
</dbReference>
<proteinExistence type="predicted"/>
<name>A0AAE0W099_9BIVA</name>
<accession>A0AAE0W099</accession>
<evidence type="ECO:0000313" key="1">
    <source>
        <dbReference type="EMBL" id="KAK3597253.1"/>
    </source>
</evidence>
<sequence length="98" mass="11430">MLHHKIIIGMNNPRSLPNAVWWRNNFVGVIGRDEHQEVSRRWDGEGLKPEGNLKMLMTTTVWQIKFCLGDADDYLSMTDKVIHYDADDYLSMTDQVLH</sequence>
<reference evidence="1" key="1">
    <citation type="journal article" date="2021" name="Genome Biol. Evol.">
        <title>A High-Quality Reference Genome for a Parasitic Bivalve with Doubly Uniparental Inheritance (Bivalvia: Unionida).</title>
        <authorList>
            <person name="Smith C.H."/>
        </authorList>
    </citation>
    <scope>NUCLEOTIDE SEQUENCE</scope>
    <source>
        <strain evidence="1">CHS0354</strain>
    </source>
</reference>
<dbReference type="AlphaFoldDB" id="A0AAE0W099"/>
<dbReference type="EMBL" id="JAEAOA010000363">
    <property type="protein sequence ID" value="KAK3597253.1"/>
    <property type="molecule type" value="Genomic_DNA"/>
</dbReference>
<evidence type="ECO:0000313" key="2">
    <source>
        <dbReference type="Proteomes" id="UP001195483"/>
    </source>
</evidence>
<protein>
    <submittedName>
        <fullName evidence="1">Uncharacterized protein</fullName>
    </submittedName>
</protein>
<reference evidence="1" key="3">
    <citation type="submission" date="2023-05" db="EMBL/GenBank/DDBJ databases">
        <authorList>
            <person name="Smith C.H."/>
        </authorList>
    </citation>
    <scope>NUCLEOTIDE SEQUENCE</scope>
    <source>
        <strain evidence="1">CHS0354</strain>
        <tissue evidence="1">Mantle</tissue>
    </source>
</reference>
<organism evidence="1 2">
    <name type="scientific">Potamilus streckersoni</name>
    <dbReference type="NCBI Taxonomy" id="2493646"/>
    <lineage>
        <taxon>Eukaryota</taxon>
        <taxon>Metazoa</taxon>
        <taxon>Spiralia</taxon>
        <taxon>Lophotrochozoa</taxon>
        <taxon>Mollusca</taxon>
        <taxon>Bivalvia</taxon>
        <taxon>Autobranchia</taxon>
        <taxon>Heteroconchia</taxon>
        <taxon>Palaeoheterodonta</taxon>
        <taxon>Unionida</taxon>
        <taxon>Unionoidea</taxon>
        <taxon>Unionidae</taxon>
        <taxon>Ambleminae</taxon>
        <taxon>Lampsilini</taxon>
        <taxon>Potamilus</taxon>
    </lineage>
</organism>
<gene>
    <name evidence="1" type="ORF">CHS0354_005012</name>
</gene>
<comment type="caution">
    <text evidence="1">The sequence shown here is derived from an EMBL/GenBank/DDBJ whole genome shotgun (WGS) entry which is preliminary data.</text>
</comment>
<keyword evidence="2" id="KW-1185">Reference proteome</keyword>
<reference evidence="1" key="2">
    <citation type="journal article" date="2021" name="Genome Biol. Evol.">
        <title>Developing a high-quality reference genome for a parasitic bivalve with doubly uniparental inheritance (Bivalvia: Unionida).</title>
        <authorList>
            <person name="Smith C.H."/>
        </authorList>
    </citation>
    <scope>NUCLEOTIDE SEQUENCE</scope>
    <source>
        <strain evidence="1">CHS0354</strain>
        <tissue evidence="1">Mantle</tissue>
    </source>
</reference>